<keyword evidence="10" id="KW-0813">Transport</keyword>
<dbReference type="GO" id="GO:0034204">
    <property type="term" value="P:lipid translocation"/>
    <property type="evidence" value="ECO:0007669"/>
    <property type="project" value="TreeGrafter"/>
</dbReference>
<keyword evidence="3 10" id="KW-0812">Transmembrane</keyword>
<organism evidence="11 12">
    <name type="scientific">Oleidesulfovibrio alaskensis (strain ATCC BAA-1058 / DSM 17464 / G20)</name>
    <name type="common">Desulfovibrio alaskensis</name>
    <dbReference type="NCBI Taxonomy" id="207559"/>
    <lineage>
        <taxon>Bacteria</taxon>
        <taxon>Pseudomonadati</taxon>
        <taxon>Thermodesulfobacteriota</taxon>
        <taxon>Desulfovibrionia</taxon>
        <taxon>Desulfovibrionales</taxon>
        <taxon>Desulfovibrionaceae</taxon>
        <taxon>Oleidesulfovibrio</taxon>
    </lineage>
</organism>
<evidence type="ECO:0000256" key="7">
    <source>
        <dbReference type="ARBA" id="ARBA00023136"/>
    </source>
</evidence>
<name>Q30YI1_OLEA2</name>
<dbReference type="GO" id="GO:0015648">
    <property type="term" value="F:lipid-linked peptidoglycan transporter activity"/>
    <property type="evidence" value="ECO:0007669"/>
    <property type="project" value="UniProtKB-UniRule"/>
</dbReference>
<dbReference type="HAMAP" id="MF_02078">
    <property type="entry name" value="MurJ_MviN"/>
    <property type="match status" value="1"/>
</dbReference>
<feature type="transmembrane region" description="Helical" evidence="10">
    <location>
        <begin position="372"/>
        <end position="392"/>
    </location>
</feature>
<feature type="transmembrane region" description="Helical" evidence="10">
    <location>
        <begin position="300"/>
        <end position="320"/>
    </location>
</feature>
<keyword evidence="4 10" id="KW-0133">Cell shape</keyword>
<feature type="transmembrane region" description="Helical" evidence="10">
    <location>
        <begin position="398"/>
        <end position="419"/>
    </location>
</feature>
<dbReference type="Proteomes" id="UP000002710">
    <property type="component" value="Chromosome"/>
</dbReference>
<dbReference type="InterPro" id="IPR051050">
    <property type="entry name" value="Lipid_II_flippase_MurJ/MviN"/>
</dbReference>
<dbReference type="KEGG" id="dde:Dde_2468"/>
<accession>Q30YI1</accession>
<keyword evidence="10" id="KW-0961">Cell wall biogenesis/degradation</keyword>
<comment type="similarity">
    <text evidence="9 10">Belongs to the MurJ/MviN family.</text>
</comment>
<sequence length="520" mass="55101">MGLAAAIMAGSIFLSRFMGLIRDKVISYFHGASLESDIYFASFVVPDFLNYLLAGGYFSITLIPLLAARFEHDEQDGWRFFSAVTGWITLFAALLTGVAWLAAPWLAALAAPGFDAESARRLAYFLRIILPAQVFFLAGSCFTAMLYMRRQFAVPALTPLVYNACIILGGLAGIRSGMEGFCWGVLAGAALGSFALPVWAVRAGGLRLYAVLRHGSVLRFALLALPLMIGQSVVVLDEQFVRIFGSMAGEGAVSLLNYARRIMLVPVGVVAQAAGVASYPFLASLAAGGDEARFSQTLSAALRNTLLVILPVTAWMIIAAEPTMRLIFQQGSFTAAQTQASAPLLMVMLAAVPLWGIQQVVGRAFYARQDTVTPAVTGTLATACGLPLYWLLARWDGPLGGAVGVALAGGLSVGLYTLALSTVWMRRNGCAAFAGLGQTALRTGAACVPACAAGWCAMIYGPVVLPWAQSLSGSPLLEAFVRLIFSGLAFGAVFLGVARFVAPEALQMVTGILRRVLRRA</sequence>
<keyword evidence="6 10" id="KW-1133">Transmembrane helix</keyword>
<feature type="transmembrane region" description="Helical" evidence="10">
    <location>
        <begin position="48"/>
        <end position="68"/>
    </location>
</feature>
<dbReference type="CDD" id="cd13123">
    <property type="entry name" value="MATE_MurJ_like"/>
    <property type="match status" value="1"/>
</dbReference>
<protein>
    <recommendedName>
        <fullName evidence="10">Probable lipid II flippase MurJ</fullName>
    </recommendedName>
</protein>
<keyword evidence="7 10" id="KW-0472">Membrane</keyword>
<dbReference type="PANTHER" id="PTHR47019">
    <property type="entry name" value="LIPID II FLIPPASE MURJ"/>
    <property type="match status" value="1"/>
</dbReference>
<comment type="function">
    <text evidence="8 10">Involved in peptidoglycan biosynthesis. Transports lipid-linked peptidoglycan precursors from the inner to the outer leaflet of the cytoplasmic membrane.</text>
</comment>
<evidence type="ECO:0000256" key="6">
    <source>
        <dbReference type="ARBA" id="ARBA00022989"/>
    </source>
</evidence>
<feature type="transmembrane region" description="Helical" evidence="10">
    <location>
        <begin position="263"/>
        <end position="288"/>
    </location>
</feature>
<comment type="pathway">
    <text evidence="10">Cell wall biogenesis; peptidoglycan biosynthesis.</text>
</comment>
<dbReference type="HOGENOM" id="CLU_006797_5_2_7"/>
<evidence type="ECO:0000256" key="10">
    <source>
        <dbReference type="HAMAP-Rule" id="MF_02078"/>
    </source>
</evidence>
<feature type="transmembrane region" description="Helical" evidence="10">
    <location>
        <begin position="480"/>
        <end position="502"/>
    </location>
</feature>
<dbReference type="GO" id="GO:0071555">
    <property type="term" value="P:cell wall organization"/>
    <property type="evidence" value="ECO:0007669"/>
    <property type="project" value="UniProtKB-KW"/>
</dbReference>
<dbReference type="GO" id="GO:0008360">
    <property type="term" value="P:regulation of cell shape"/>
    <property type="evidence" value="ECO:0007669"/>
    <property type="project" value="UniProtKB-KW"/>
</dbReference>
<evidence type="ECO:0000256" key="3">
    <source>
        <dbReference type="ARBA" id="ARBA00022692"/>
    </source>
</evidence>
<keyword evidence="10" id="KW-0997">Cell inner membrane</keyword>
<dbReference type="GO" id="GO:0005886">
    <property type="term" value="C:plasma membrane"/>
    <property type="evidence" value="ECO:0007669"/>
    <property type="project" value="UniProtKB-SubCell"/>
</dbReference>
<evidence type="ECO:0000313" key="12">
    <source>
        <dbReference type="Proteomes" id="UP000002710"/>
    </source>
</evidence>
<feature type="transmembrane region" description="Helical" evidence="10">
    <location>
        <begin position="184"/>
        <end position="205"/>
    </location>
</feature>
<dbReference type="eggNOG" id="COG0728">
    <property type="taxonomic scope" value="Bacteria"/>
</dbReference>
<evidence type="ECO:0000313" key="11">
    <source>
        <dbReference type="EMBL" id="ABB39265.2"/>
    </source>
</evidence>
<dbReference type="NCBIfam" id="TIGR01695">
    <property type="entry name" value="murJ_mviN"/>
    <property type="match status" value="1"/>
</dbReference>
<feature type="transmembrane region" description="Helical" evidence="10">
    <location>
        <begin position="217"/>
        <end position="236"/>
    </location>
</feature>
<evidence type="ECO:0000256" key="9">
    <source>
        <dbReference type="ARBA" id="ARBA00061532"/>
    </source>
</evidence>
<feature type="transmembrane region" description="Helical" evidence="10">
    <location>
        <begin position="160"/>
        <end position="178"/>
    </location>
</feature>
<evidence type="ECO:0000256" key="8">
    <source>
        <dbReference type="ARBA" id="ARBA00060041"/>
    </source>
</evidence>
<evidence type="ECO:0000256" key="4">
    <source>
        <dbReference type="ARBA" id="ARBA00022960"/>
    </source>
</evidence>
<feature type="transmembrane region" description="Helical" evidence="10">
    <location>
        <begin position="80"/>
        <end position="102"/>
    </location>
</feature>
<feature type="transmembrane region" description="Helical" evidence="10">
    <location>
        <begin position="440"/>
        <end position="460"/>
    </location>
</feature>
<dbReference type="AlphaFoldDB" id="Q30YI1"/>
<dbReference type="STRING" id="207559.Dde_2468"/>
<keyword evidence="12" id="KW-1185">Reference proteome</keyword>
<dbReference type="Pfam" id="PF03023">
    <property type="entry name" value="MurJ"/>
    <property type="match status" value="1"/>
</dbReference>
<evidence type="ECO:0000256" key="5">
    <source>
        <dbReference type="ARBA" id="ARBA00022984"/>
    </source>
</evidence>
<feature type="transmembrane region" description="Helical" evidence="10">
    <location>
        <begin position="122"/>
        <end position="148"/>
    </location>
</feature>
<dbReference type="PRINTS" id="PR01806">
    <property type="entry name" value="VIRFACTRMVIN"/>
</dbReference>
<keyword evidence="2 10" id="KW-1003">Cell membrane</keyword>
<proteinExistence type="inferred from homology"/>
<dbReference type="UniPathway" id="UPA00219"/>
<dbReference type="EMBL" id="CP000112">
    <property type="protein sequence ID" value="ABB39265.2"/>
    <property type="molecule type" value="Genomic_DNA"/>
</dbReference>
<feature type="transmembrane region" description="Helical" evidence="10">
    <location>
        <begin position="340"/>
        <end position="360"/>
    </location>
</feature>
<dbReference type="PANTHER" id="PTHR47019:SF1">
    <property type="entry name" value="LIPID II FLIPPASE MURJ"/>
    <property type="match status" value="1"/>
</dbReference>
<evidence type="ECO:0000256" key="2">
    <source>
        <dbReference type="ARBA" id="ARBA00022475"/>
    </source>
</evidence>
<dbReference type="GO" id="GO:0009252">
    <property type="term" value="P:peptidoglycan biosynthetic process"/>
    <property type="evidence" value="ECO:0007669"/>
    <property type="project" value="UniProtKB-UniRule"/>
</dbReference>
<dbReference type="InterPro" id="IPR004268">
    <property type="entry name" value="MurJ"/>
</dbReference>
<gene>
    <name evidence="10" type="primary">murJ</name>
    <name evidence="11" type="ordered locus">Dde_2468</name>
</gene>
<comment type="subcellular location">
    <subcellularLocation>
        <location evidence="10">Cell inner membrane</location>
        <topology evidence="10">Multi-pass membrane protein</topology>
    </subcellularLocation>
    <subcellularLocation>
        <location evidence="1">Cell membrane</location>
        <topology evidence="1">Multi-pass membrane protein</topology>
    </subcellularLocation>
</comment>
<evidence type="ECO:0000256" key="1">
    <source>
        <dbReference type="ARBA" id="ARBA00004651"/>
    </source>
</evidence>
<keyword evidence="5 10" id="KW-0573">Peptidoglycan synthesis</keyword>
<reference evidence="11 12" key="1">
    <citation type="journal article" date="2011" name="J. Bacteriol.">
        <title>Complete genome sequence and updated annotation of Desulfovibrio alaskensis G20.</title>
        <authorList>
            <person name="Hauser L.J."/>
            <person name="Land M.L."/>
            <person name="Brown S.D."/>
            <person name="Larimer F."/>
            <person name="Keller K.L."/>
            <person name="Rapp-Giles B.J."/>
            <person name="Price M.N."/>
            <person name="Lin M."/>
            <person name="Bruce D.C."/>
            <person name="Detter J.C."/>
            <person name="Tapia R."/>
            <person name="Han C.S."/>
            <person name="Goodwin L.A."/>
            <person name="Cheng J.F."/>
            <person name="Pitluck S."/>
            <person name="Copeland A."/>
            <person name="Lucas S."/>
            <person name="Nolan M."/>
            <person name="Lapidus A.L."/>
            <person name="Palumbo A.V."/>
            <person name="Wall J.D."/>
        </authorList>
    </citation>
    <scope>NUCLEOTIDE SEQUENCE [LARGE SCALE GENOMIC DNA]</scope>
    <source>
        <strain evidence="12">ATCC BAA 1058 / DSM 17464 / G20</strain>
    </source>
</reference>